<dbReference type="Gene3D" id="2.60.40.10">
    <property type="entry name" value="Immunoglobulins"/>
    <property type="match status" value="1"/>
</dbReference>
<dbReference type="InterPro" id="IPR003598">
    <property type="entry name" value="Ig_sub2"/>
</dbReference>
<dbReference type="InterPro" id="IPR007110">
    <property type="entry name" value="Ig-like_dom"/>
</dbReference>
<dbReference type="SUPFAM" id="SSF48726">
    <property type="entry name" value="Immunoglobulin"/>
    <property type="match status" value="1"/>
</dbReference>
<evidence type="ECO:0000256" key="2">
    <source>
        <dbReference type="ARBA" id="ARBA00023157"/>
    </source>
</evidence>
<proteinExistence type="predicted"/>
<evidence type="ECO:0000256" key="1">
    <source>
        <dbReference type="ARBA" id="ARBA00022729"/>
    </source>
</evidence>
<dbReference type="CDD" id="cd00199">
    <property type="entry name" value="WAP"/>
    <property type="match status" value="1"/>
</dbReference>
<keyword evidence="2" id="KW-1015">Disulfide bond</keyword>
<comment type="caution">
    <text evidence="6">The sequence shown here is derived from an EMBL/GenBank/DDBJ whole genome shotgun (WGS) entry which is preliminary data.</text>
</comment>
<dbReference type="PRINTS" id="PR00003">
    <property type="entry name" value="4DISULPHCORE"/>
</dbReference>
<dbReference type="InterPro" id="IPR013098">
    <property type="entry name" value="Ig_I-set"/>
</dbReference>
<dbReference type="InterPro" id="IPR003599">
    <property type="entry name" value="Ig_sub"/>
</dbReference>
<evidence type="ECO:0008006" key="8">
    <source>
        <dbReference type="Google" id="ProtNLM"/>
    </source>
</evidence>
<evidence type="ECO:0000256" key="3">
    <source>
        <dbReference type="ARBA" id="ARBA00023319"/>
    </source>
</evidence>
<dbReference type="PANTHER" id="PTHR45080">
    <property type="entry name" value="CONTACTIN 5"/>
    <property type="match status" value="1"/>
</dbReference>
<dbReference type="PANTHER" id="PTHR45080:SF8">
    <property type="entry name" value="IG-LIKE DOMAIN-CONTAINING PROTEIN"/>
    <property type="match status" value="1"/>
</dbReference>
<feature type="domain" description="Ig-like" evidence="4">
    <location>
        <begin position="200"/>
        <end position="288"/>
    </location>
</feature>
<evidence type="ECO:0000313" key="7">
    <source>
        <dbReference type="Proteomes" id="UP001162164"/>
    </source>
</evidence>
<dbReference type="SUPFAM" id="SSF57256">
    <property type="entry name" value="Elafin-like"/>
    <property type="match status" value="1"/>
</dbReference>
<dbReference type="InterPro" id="IPR036645">
    <property type="entry name" value="Elafin-like_sf"/>
</dbReference>
<sequence>MCGKRICNSAASQYASCQLIQALAKTAITDGGTLMINVENTFVKDLLPATEPPIPAETRLPHPCQEVFDECSNLRCPYGVEAYIDENDCNRCQCRDPCRGVYCLEDEQCAIDINRNKTTSSDADFIAICRKSNKPGTCPVLEPSEINCEEECRTDADCTLHLKCCSTGCGTACVDPTHPPEFVTDSPGYTVKPAEIVQLPRVDPDVYEPEVSALIGDQAILKCAVNGNPNPRITWSKGNIEIDGTQPRYRIKLDQSLQIITLHKTDSGIYLCTADNNSIGDPITNEIKLEVVGLRITPKKN</sequence>
<dbReference type="Pfam" id="PF07679">
    <property type="entry name" value="I-set"/>
    <property type="match status" value="1"/>
</dbReference>
<reference evidence="6" key="1">
    <citation type="journal article" date="2023" name="Insect Mol. Biol.">
        <title>Genome sequencing provides insights into the evolution of gene families encoding plant cell wall-degrading enzymes in longhorned beetles.</title>
        <authorList>
            <person name="Shin N.R."/>
            <person name="Okamura Y."/>
            <person name="Kirsch R."/>
            <person name="Pauchet Y."/>
        </authorList>
    </citation>
    <scope>NUCLEOTIDE SEQUENCE</scope>
    <source>
        <strain evidence="6">MMC_N1</strain>
    </source>
</reference>
<protein>
    <recommendedName>
        <fullName evidence="8">Ig-like domain-containing protein</fullName>
    </recommendedName>
</protein>
<dbReference type="InterPro" id="IPR050958">
    <property type="entry name" value="Cell_Adh-Cytoskel_Orgn"/>
</dbReference>
<dbReference type="PROSITE" id="PS51390">
    <property type="entry name" value="WAP"/>
    <property type="match status" value="1"/>
</dbReference>
<keyword evidence="3" id="KW-0393">Immunoglobulin domain</keyword>
<dbReference type="Proteomes" id="UP001162164">
    <property type="component" value="Unassembled WGS sequence"/>
</dbReference>
<dbReference type="InterPro" id="IPR008197">
    <property type="entry name" value="WAP_dom"/>
</dbReference>
<dbReference type="InterPro" id="IPR013783">
    <property type="entry name" value="Ig-like_fold"/>
</dbReference>
<name>A0ABQ9IW76_9CUCU</name>
<evidence type="ECO:0000259" key="5">
    <source>
        <dbReference type="PROSITE" id="PS51390"/>
    </source>
</evidence>
<evidence type="ECO:0000313" key="6">
    <source>
        <dbReference type="EMBL" id="KAJ8966837.1"/>
    </source>
</evidence>
<dbReference type="EMBL" id="JAPWTJ010002286">
    <property type="protein sequence ID" value="KAJ8966837.1"/>
    <property type="molecule type" value="Genomic_DNA"/>
</dbReference>
<dbReference type="InterPro" id="IPR036179">
    <property type="entry name" value="Ig-like_dom_sf"/>
</dbReference>
<dbReference type="PROSITE" id="PS50835">
    <property type="entry name" value="IG_LIKE"/>
    <property type="match status" value="1"/>
</dbReference>
<organism evidence="6 7">
    <name type="scientific">Molorchus minor</name>
    <dbReference type="NCBI Taxonomy" id="1323400"/>
    <lineage>
        <taxon>Eukaryota</taxon>
        <taxon>Metazoa</taxon>
        <taxon>Ecdysozoa</taxon>
        <taxon>Arthropoda</taxon>
        <taxon>Hexapoda</taxon>
        <taxon>Insecta</taxon>
        <taxon>Pterygota</taxon>
        <taxon>Neoptera</taxon>
        <taxon>Endopterygota</taxon>
        <taxon>Coleoptera</taxon>
        <taxon>Polyphaga</taxon>
        <taxon>Cucujiformia</taxon>
        <taxon>Chrysomeloidea</taxon>
        <taxon>Cerambycidae</taxon>
        <taxon>Lamiinae</taxon>
        <taxon>Monochamini</taxon>
        <taxon>Molorchus</taxon>
    </lineage>
</organism>
<feature type="domain" description="WAP" evidence="5">
    <location>
        <begin position="131"/>
        <end position="177"/>
    </location>
</feature>
<dbReference type="SMART" id="SM00409">
    <property type="entry name" value="IG"/>
    <property type="match status" value="1"/>
</dbReference>
<keyword evidence="7" id="KW-1185">Reference proteome</keyword>
<keyword evidence="1" id="KW-0732">Signal</keyword>
<gene>
    <name evidence="6" type="ORF">NQ317_003019</name>
</gene>
<accession>A0ABQ9IW76</accession>
<dbReference type="SMART" id="SM00408">
    <property type="entry name" value="IGc2"/>
    <property type="match status" value="1"/>
</dbReference>
<evidence type="ECO:0000259" key="4">
    <source>
        <dbReference type="PROSITE" id="PS50835"/>
    </source>
</evidence>
<dbReference type="SMART" id="SM00217">
    <property type="entry name" value="WAP"/>
    <property type="match status" value="1"/>
</dbReference>
<dbReference type="Gene3D" id="4.10.75.10">
    <property type="entry name" value="Elafin-like"/>
    <property type="match status" value="1"/>
</dbReference>
<dbReference type="Pfam" id="PF00095">
    <property type="entry name" value="WAP"/>
    <property type="match status" value="1"/>
</dbReference>